<reference evidence="3 4" key="1">
    <citation type="submission" date="2024-02" db="EMBL/GenBank/DDBJ databases">
        <title>High-quality chromosome-scale genome assembly of Pensacola bahiagrass (Paspalum notatum Flugge var. saurae).</title>
        <authorList>
            <person name="Vega J.M."/>
            <person name="Podio M."/>
            <person name="Orjuela J."/>
            <person name="Siena L.A."/>
            <person name="Pessino S.C."/>
            <person name="Combes M.C."/>
            <person name="Mariac C."/>
            <person name="Albertini E."/>
            <person name="Pupilli F."/>
            <person name="Ortiz J.P.A."/>
            <person name="Leblanc O."/>
        </authorList>
    </citation>
    <scope>NUCLEOTIDE SEQUENCE [LARGE SCALE GENOMIC DNA]</scope>
    <source>
        <strain evidence="3">R1</strain>
        <tissue evidence="3">Leaf</tissue>
    </source>
</reference>
<evidence type="ECO:0000313" key="3">
    <source>
        <dbReference type="EMBL" id="WVZ61772.1"/>
    </source>
</evidence>
<accession>A0AAQ3SXD3</accession>
<dbReference type="InterPro" id="IPR004158">
    <property type="entry name" value="DUF247_pln"/>
</dbReference>
<evidence type="ECO:0000256" key="2">
    <source>
        <dbReference type="SAM" id="Phobius"/>
    </source>
</evidence>
<dbReference type="EMBL" id="CP144747">
    <property type="protein sequence ID" value="WVZ61772.1"/>
    <property type="molecule type" value="Genomic_DNA"/>
</dbReference>
<feature type="compositionally biased region" description="Low complexity" evidence="1">
    <location>
        <begin position="44"/>
        <end position="76"/>
    </location>
</feature>
<evidence type="ECO:0000313" key="4">
    <source>
        <dbReference type="Proteomes" id="UP001341281"/>
    </source>
</evidence>
<dbReference type="AlphaFoldDB" id="A0AAQ3SXD3"/>
<dbReference type="Proteomes" id="UP001341281">
    <property type="component" value="Chromosome 03"/>
</dbReference>
<protein>
    <submittedName>
        <fullName evidence="3">Uncharacterized protein</fullName>
    </submittedName>
</protein>
<keyword evidence="2" id="KW-1133">Transmembrane helix</keyword>
<feature type="region of interest" description="Disordered" evidence="1">
    <location>
        <begin position="38"/>
        <end position="77"/>
    </location>
</feature>
<evidence type="ECO:0000256" key="1">
    <source>
        <dbReference type="SAM" id="MobiDB-lite"/>
    </source>
</evidence>
<dbReference type="Pfam" id="PF03140">
    <property type="entry name" value="DUF247"/>
    <property type="match status" value="1"/>
</dbReference>
<dbReference type="PANTHER" id="PTHR31170">
    <property type="entry name" value="BNAC04G53230D PROTEIN"/>
    <property type="match status" value="1"/>
</dbReference>
<name>A0AAQ3SXD3_PASNO</name>
<keyword evidence="4" id="KW-1185">Reference proteome</keyword>
<proteinExistence type="predicted"/>
<keyword evidence="2" id="KW-0812">Transmembrane</keyword>
<gene>
    <name evidence="3" type="ORF">U9M48_011592</name>
</gene>
<keyword evidence="2" id="KW-0472">Membrane</keyword>
<feature type="transmembrane region" description="Helical" evidence="2">
    <location>
        <begin position="544"/>
        <end position="571"/>
    </location>
</feature>
<sequence>MVCASHSTSPSLSLSPATVIDAPNASLGTFAINFDTSTMHQGGTMPTSLPSSSPPMSVELPTSTSGNTSSSSSSNGEKCACECRQRRRSLQLQPHGSAALRDDRPRDRHQHLGLISDDKEVHDHYLPCAAADRRTYQPSFLSIGPYHCGDNNATAEMLHNEQGKLWAAGFVLRSGAGGPAVLAYTEAVAAMEADARSCYEGDVGMPQDAFCRMLLLDSCQLIILLLLYFGGAAAADDDAAAGGGGSSHGSAAESAGPAERSVKTRDICMTVHDLMMLENQIPFFVVDKIYQLGYGGGGGGDTVAPPVRSLAWEAMQVIMGGVPAAPGGHDDKQELQHLVHLCHLYLKPTCLVNQPQNACGSSRQRRVKYGRFRRATEYYDAGVKFRLWSAEEESAAGGGGSRSRRPMLDVRSSARGGVLSMALQSIDGTTGYILANVLAFEQKYYLTATSACSSYVTAYVVFMSQLLGGAEDVALLASRGVMEHQLGTDAEVCALFRGLADGLFFDPDGEHYLSPVGAALKVHCSHRRNRWRAWIVRHRFGNPWLGAAWVFGASAVLCTIIQTVFAVLSYVQQG</sequence>
<organism evidence="3 4">
    <name type="scientific">Paspalum notatum var. saurae</name>
    <dbReference type="NCBI Taxonomy" id="547442"/>
    <lineage>
        <taxon>Eukaryota</taxon>
        <taxon>Viridiplantae</taxon>
        <taxon>Streptophyta</taxon>
        <taxon>Embryophyta</taxon>
        <taxon>Tracheophyta</taxon>
        <taxon>Spermatophyta</taxon>
        <taxon>Magnoliopsida</taxon>
        <taxon>Liliopsida</taxon>
        <taxon>Poales</taxon>
        <taxon>Poaceae</taxon>
        <taxon>PACMAD clade</taxon>
        <taxon>Panicoideae</taxon>
        <taxon>Andropogonodae</taxon>
        <taxon>Paspaleae</taxon>
        <taxon>Paspalinae</taxon>
        <taxon>Paspalum</taxon>
    </lineage>
</organism>
<dbReference type="PANTHER" id="PTHR31170:SF18">
    <property type="entry name" value="(WILD MALAYSIAN BANANA) HYPOTHETICAL PROTEIN"/>
    <property type="match status" value="1"/>
</dbReference>